<dbReference type="EMBL" id="JAPDFW010000004">
    <property type="protein sequence ID" value="KAJ5080683.1"/>
    <property type="molecule type" value="Genomic_DNA"/>
</dbReference>
<organism evidence="2 3">
    <name type="scientific">Anaeramoeba ignava</name>
    <name type="common">Anaerobic marine amoeba</name>
    <dbReference type="NCBI Taxonomy" id="1746090"/>
    <lineage>
        <taxon>Eukaryota</taxon>
        <taxon>Metamonada</taxon>
        <taxon>Anaeramoebidae</taxon>
        <taxon>Anaeramoeba</taxon>
    </lineage>
</organism>
<comment type="caution">
    <text evidence="2">The sequence shown here is derived from an EMBL/GenBank/DDBJ whole genome shotgun (WGS) entry which is preliminary data.</text>
</comment>
<dbReference type="AlphaFoldDB" id="A0A9Q0RIB1"/>
<protein>
    <submittedName>
        <fullName evidence="2">Ring finger protein</fullName>
    </submittedName>
</protein>
<proteinExistence type="predicted"/>
<gene>
    <name evidence="2" type="ORF">M0811_13867</name>
</gene>
<reference evidence="2" key="1">
    <citation type="submission" date="2022-10" db="EMBL/GenBank/DDBJ databases">
        <title>Novel sulphate-reducing endosymbionts in the free-living metamonad Anaeramoeba.</title>
        <authorList>
            <person name="Jerlstrom-Hultqvist J."/>
            <person name="Cepicka I."/>
            <person name="Gallot-Lavallee L."/>
            <person name="Salas-Leiva D."/>
            <person name="Curtis B.A."/>
            <person name="Zahonova K."/>
            <person name="Pipaliya S."/>
            <person name="Dacks J."/>
            <person name="Roger A.J."/>
        </authorList>
    </citation>
    <scope>NUCLEOTIDE SEQUENCE</scope>
    <source>
        <strain evidence="2">BMAN</strain>
    </source>
</reference>
<feature type="region of interest" description="Disordered" evidence="1">
    <location>
        <begin position="362"/>
        <end position="420"/>
    </location>
</feature>
<name>A0A9Q0RIB1_ANAIG</name>
<keyword evidence="3" id="KW-1185">Reference proteome</keyword>
<evidence type="ECO:0000256" key="1">
    <source>
        <dbReference type="SAM" id="MobiDB-lite"/>
    </source>
</evidence>
<evidence type="ECO:0000313" key="2">
    <source>
        <dbReference type="EMBL" id="KAJ5080683.1"/>
    </source>
</evidence>
<dbReference type="Proteomes" id="UP001149090">
    <property type="component" value="Unassembled WGS sequence"/>
</dbReference>
<accession>A0A9Q0RIB1</accession>
<feature type="compositionally biased region" description="Low complexity" evidence="1">
    <location>
        <begin position="388"/>
        <end position="420"/>
    </location>
</feature>
<dbReference type="OrthoDB" id="17995at2759"/>
<evidence type="ECO:0000313" key="3">
    <source>
        <dbReference type="Proteomes" id="UP001149090"/>
    </source>
</evidence>
<feature type="compositionally biased region" description="Acidic residues" evidence="1">
    <location>
        <begin position="372"/>
        <end position="385"/>
    </location>
</feature>
<sequence>MRRRQTNKRYTQNKVNSYNNYNKNAEIEEKSNALNIPLEIITKFHEIISKEGEIDSKSQIQMGSNELIKLIKELQSQKPSIYYINEKSQYEGTAYKKHTEFRCTFDILVLQVPENGWISIELLDQSAAVVSSKITFLQNEGLKSEKDDTNTNEQNSSEKDLQANIAINGHNHCLITNLEGRYKVDVKFLVPYISDKGCSLNVVVPVCVENSLRFIVRGKEEVQINCQQVLTQSQTWKVDDESNRTQILDNKETQNNSVHELKGAGVTIMEAVFKPSSYEIDEKIEFEIVEKNKIVNAQQEIIHSIGEGTIITTAMYTFQIIHGTMSQFDILIPSIEGESKFKILSVNGENINDWEVVDLEEDENEKDGFIDNQDEDDANNLEIDFDSNKNNENLDSNKNNENLDSNKNNENLDSYKNNDNLDSNNDNNILYNILKPSKKLRIFLKFGIEGFYNLTIVTELDTKNQSCKSALPVFKTLGKINRESGFIAIEARTNVEINEVAFKNMTKLSVDELPTTIVTQSQGSILYGYQFTKPNYGAIIELKKHDDATVLIAVIEEAHLKINYILAGRTARDPQ</sequence>